<organism evidence="1 2">
    <name type="scientific">Bradyrhizobium niftali</name>
    <dbReference type="NCBI Taxonomy" id="2560055"/>
    <lineage>
        <taxon>Bacteria</taxon>
        <taxon>Pseudomonadati</taxon>
        <taxon>Pseudomonadota</taxon>
        <taxon>Alphaproteobacteria</taxon>
        <taxon>Hyphomicrobiales</taxon>
        <taxon>Nitrobacteraceae</taxon>
        <taxon>Bradyrhizobium</taxon>
    </lineage>
</organism>
<evidence type="ECO:0000313" key="2">
    <source>
        <dbReference type="Proteomes" id="UP000297966"/>
    </source>
</evidence>
<reference evidence="1 2" key="1">
    <citation type="submission" date="2019-03" db="EMBL/GenBank/DDBJ databases">
        <title>Bradyrhizobium diversity isolated from nodules of Chamaecrista fasciculata.</title>
        <authorList>
            <person name="Klepa M.S."/>
            <person name="Urquiaga M.O."/>
            <person name="Hungria M."/>
            <person name="Delamuta J.R."/>
        </authorList>
    </citation>
    <scope>NUCLEOTIDE SEQUENCE [LARGE SCALE GENOMIC DNA]</scope>
    <source>
        <strain evidence="1 2">CNPSo 3448</strain>
    </source>
</reference>
<protein>
    <submittedName>
        <fullName evidence="1">Uncharacterized protein</fullName>
    </submittedName>
</protein>
<proteinExistence type="predicted"/>
<dbReference type="EMBL" id="SPQT01000002">
    <property type="protein sequence ID" value="TFV49687.1"/>
    <property type="molecule type" value="Genomic_DNA"/>
</dbReference>
<gene>
    <name evidence="1" type="ORF">E4K65_05735</name>
</gene>
<comment type="caution">
    <text evidence="1">The sequence shown here is derived from an EMBL/GenBank/DDBJ whole genome shotgun (WGS) entry which is preliminary data.</text>
</comment>
<dbReference type="Proteomes" id="UP000297966">
    <property type="component" value="Unassembled WGS sequence"/>
</dbReference>
<name>A0A4Y9M3R6_9BRAD</name>
<dbReference type="OrthoDB" id="8253669at2"/>
<dbReference type="RefSeq" id="WP_135173334.1">
    <property type="nucleotide sequence ID" value="NZ_SPQT01000002.1"/>
</dbReference>
<dbReference type="AlphaFoldDB" id="A0A4Y9M3R6"/>
<accession>A0A4Y9M3R6</accession>
<dbReference type="SUPFAM" id="SSF57938">
    <property type="entry name" value="DnaJ/Hsp40 cysteine-rich domain"/>
    <property type="match status" value="1"/>
</dbReference>
<keyword evidence="2" id="KW-1185">Reference proteome</keyword>
<dbReference type="InterPro" id="IPR036410">
    <property type="entry name" value="HSP_DnaJ_Cys-rich_dom_sf"/>
</dbReference>
<evidence type="ECO:0000313" key="1">
    <source>
        <dbReference type="EMBL" id="TFV49687.1"/>
    </source>
</evidence>
<dbReference type="Gene3D" id="6.20.20.10">
    <property type="match status" value="1"/>
</dbReference>
<sequence length="70" mass="7755">MSIALFDCRAMVSKAMKRMKRPRLKISETKCSACGGTGHEPVEQLEGGRRIYPPKCKVCEGKGRVKETAN</sequence>